<keyword evidence="2" id="KW-1185">Reference proteome</keyword>
<dbReference type="Proteomes" id="UP000278351">
    <property type="component" value="Unassembled WGS sequence"/>
</dbReference>
<comment type="caution">
    <text evidence="1">The sequence shown here is derived from an EMBL/GenBank/DDBJ whole genome shotgun (WGS) entry which is preliminary data.</text>
</comment>
<gene>
    <name evidence="1" type="ORF">EGT74_16755</name>
</gene>
<protein>
    <submittedName>
        <fullName evidence="1">Uncharacterized protein</fullName>
    </submittedName>
</protein>
<proteinExistence type="predicted"/>
<accession>A0A3N4PX76</accession>
<evidence type="ECO:0000313" key="1">
    <source>
        <dbReference type="EMBL" id="RPE08687.1"/>
    </source>
</evidence>
<name>A0A3N4PX76_9BACT</name>
<organism evidence="1 2">
    <name type="scientific">Chitinophaga lutea</name>
    <dbReference type="NCBI Taxonomy" id="2488634"/>
    <lineage>
        <taxon>Bacteria</taxon>
        <taxon>Pseudomonadati</taxon>
        <taxon>Bacteroidota</taxon>
        <taxon>Chitinophagia</taxon>
        <taxon>Chitinophagales</taxon>
        <taxon>Chitinophagaceae</taxon>
        <taxon>Chitinophaga</taxon>
    </lineage>
</organism>
<reference evidence="1 2" key="1">
    <citation type="submission" date="2018-11" db="EMBL/GenBank/DDBJ databases">
        <title>Chitinophaga lutea sp.nov., isolate from arsenic contaminated soil.</title>
        <authorList>
            <person name="Zong Y."/>
        </authorList>
    </citation>
    <scope>NUCLEOTIDE SEQUENCE [LARGE SCALE GENOMIC DNA]</scope>
    <source>
        <strain evidence="1 2">ZY74</strain>
    </source>
</reference>
<sequence>MPVFFYKQKLKNMKKIKVVESHNGISIQQSSGITAKRLATDPAFERTRRHNEEFGRAGKAAILFCDANRMLMAPTLTKGAYNRLQAVFAEVIKGDPVHNRGDRTVALGDTGQLKGFCCNDGVRLKSAIHVKLSPAIDRASGTLKLDIPEIVPIRHIVPPRAASYMRFVICAAEIDFGKDDFNSTYAYSEYIPLRPGENPVAPISLVANVPPASVHPLFLTFGLEFCEKINTFMNDVRHKALNVIEVVAVSARP</sequence>
<dbReference type="AlphaFoldDB" id="A0A3N4PX76"/>
<dbReference type="EMBL" id="RPDH01000002">
    <property type="protein sequence ID" value="RPE08687.1"/>
    <property type="molecule type" value="Genomic_DNA"/>
</dbReference>
<evidence type="ECO:0000313" key="2">
    <source>
        <dbReference type="Proteomes" id="UP000278351"/>
    </source>
</evidence>